<feature type="chain" id="PRO_5047277675" evidence="2">
    <location>
        <begin position="31"/>
        <end position="279"/>
    </location>
</feature>
<feature type="signal peptide" evidence="2">
    <location>
        <begin position="1"/>
        <end position="30"/>
    </location>
</feature>
<reference evidence="4 5" key="1">
    <citation type="journal article" date="2021" name="Microbiol. Spectr.">
        <title>A Single Bacterium Capable of Oxidation and Reduction of Iron at Circumneutral pH.</title>
        <authorList>
            <person name="Kato S."/>
            <person name="Ohkuma M."/>
        </authorList>
    </citation>
    <scope>NUCLEOTIDE SEQUENCE [LARGE SCALE GENOMIC DNA]</scope>
    <source>
        <strain evidence="4 5">MIZ03</strain>
    </source>
</reference>
<dbReference type="PANTHER" id="PTHR37423:SF2">
    <property type="entry name" value="MEMBRANE-BOUND LYTIC MUREIN TRANSGLYCOSYLASE C"/>
    <property type="match status" value="1"/>
</dbReference>
<proteinExistence type="inferred from homology"/>
<gene>
    <name evidence="4" type="ORF">MIZ03_2747</name>
</gene>
<dbReference type="InterPro" id="IPR008258">
    <property type="entry name" value="Transglycosylase_SLT_dom_1"/>
</dbReference>
<feature type="domain" description="Transglycosylase SLT" evidence="3">
    <location>
        <begin position="104"/>
        <end position="211"/>
    </location>
</feature>
<dbReference type="PANTHER" id="PTHR37423">
    <property type="entry name" value="SOLUBLE LYTIC MUREIN TRANSGLYCOSYLASE-RELATED"/>
    <property type="match status" value="1"/>
</dbReference>
<dbReference type="Pfam" id="PF01464">
    <property type="entry name" value="SLT"/>
    <property type="match status" value="1"/>
</dbReference>
<organism evidence="4 5">
    <name type="scientific">Rhodoferax lithotrophicus</name>
    <dbReference type="NCBI Taxonomy" id="2798804"/>
    <lineage>
        <taxon>Bacteria</taxon>
        <taxon>Pseudomonadati</taxon>
        <taxon>Pseudomonadota</taxon>
        <taxon>Betaproteobacteria</taxon>
        <taxon>Burkholderiales</taxon>
        <taxon>Comamonadaceae</taxon>
        <taxon>Rhodoferax</taxon>
    </lineage>
</organism>
<evidence type="ECO:0000256" key="2">
    <source>
        <dbReference type="SAM" id="SignalP"/>
    </source>
</evidence>
<evidence type="ECO:0000313" key="4">
    <source>
        <dbReference type="EMBL" id="BCO27856.1"/>
    </source>
</evidence>
<evidence type="ECO:0000313" key="5">
    <source>
        <dbReference type="Proteomes" id="UP000824366"/>
    </source>
</evidence>
<name>A0ABN6DAG1_9BURK</name>
<dbReference type="Gene3D" id="1.10.530.10">
    <property type="match status" value="1"/>
</dbReference>
<dbReference type="PROSITE" id="PS00922">
    <property type="entry name" value="TRANSGLYCOSYLASE"/>
    <property type="match status" value="1"/>
</dbReference>
<dbReference type="SUPFAM" id="SSF53955">
    <property type="entry name" value="Lysozyme-like"/>
    <property type="match status" value="1"/>
</dbReference>
<dbReference type="InterPro" id="IPR023346">
    <property type="entry name" value="Lysozyme-like_dom_sf"/>
</dbReference>
<dbReference type="Proteomes" id="UP000824366">
    <property type="component" value="Chromosome"/>
</dbReference>
<comment type="similarity">
    <text evidence="1">Belongs to the transglycosylase Slt family.</text>
</comment>
<dbReference type="EMBL" id="AP024238">
    <property type="protein sequence ID" value="BCO27856.1"/>
    <property type="molecule type" value="Genomic_DNA"/>
</dbReference>
<evidence type="ECO:0000256" key="1">
    <source>
        <dbReference type="ARBA" id="ARBA00007734"/>
    </source>
</evidence>
<keyword evidence="2" id="KW-0732">Signal</keyword>
<keyword evidence="5" id="KW-1185">Reference proteome</keyword>
<sequence length="279" mass="30560">MCINNLHKTSLWRLSLLLVMLMFLNQMAVADVWTFIDETGRAHFANTQIDARYEVFFRDAAGSESAGGQTTGAENPATAPAGTSRVVTYFEISPQVKAVKHHLREAAQKQRIDLELLQAIIATESGFDPLVVSPKGAVGLMQLTPETALRFGVQADARTSIEKKLTDPHINIQAGSRYLAYLLALFPGEMELALAAYNAGVGAVMRAGRRIPNFQETQRYVKTVMQLYLALKPPAQLASRKADIRPGNGRIRVTMGGAVNRGNLPPMPVQPVPVDIFNF</sequence>
<evidence type="ECO:0000259" key="3">
    <source>
        <dbReference type="Pfam" id="PF01464"/>
    </source>
</evidence>
<dbReference type="InterPro" id="IPR000189">
    <property type="entry name" value="Transglyc_AS"/>
</dbReference>
<accession>A0ABN6DAG1</accession>
<dbReference type="CDD" id="cd00254">
    <property type="entry name" value="LT-like"/>
    <property type="match status" value="1"/>
</dbReference>
<protein>
    <submittedName>
        <fullName evidence="4">Membrane-bound lytic murein transglycosylase F</fullName>
    </submittedName>
</protein>